<sequence length="113" mass="12900">MNVALKDYANIEPRTDTLFFKVGAHGLISFHGPNYNIKKRWSAEQRTALMEDPSFFRVSSDCYVNLRKIAGLSDDCLYFDDASGGSKRLPISKRKQQIVKQWMERHSGEASLV</sequence>
<keyword evidence="2" id="KW-1185">Reference proteome</keyword>
<comment type="caution">
    <text evidence="1">The sequence shown here is derived from an EMBL/GenBank/DDBJ whole genome shotgun (WGS) entry which is preliminary data.</text>
</comment>
<dbReference type="Gene3D" id="2.40.50.1020">
    <property type="entry name" value="LytTr DNA-binding domain"/>
    <property type="match status" value="1"/>
</dbReference>
<dbReference type="Proteomes" id="UP000564644">
    <property type="component" value="Unassembled WGS sequence"/>
</dbReference>
<accession>A0A7X0SKP0</accession>
<dbReference type="EMBL" id="JACJVO010000013">
    <property type="protein sequence ID" value="MBB6731659.1"/>
    <property type="molecule type" value="Genomic_DNA"/>
</dbReference>
<evidence type="ECO:0000313" key="2">
    <source>
        <dbReference type="Proteomes" id="UP000564644"/>
    </source>
</evidence>
<evidence type="ECO:0000313" key="1">
    <source>
        <dbReference type="EMBL" id="MBB6731659.1"/>
    </source>
</evidence>
<gene>
    <name evidence="1" type="ORF">H7C18_12125</name>
</gene>
<reference evidence="1 2" key="1">
    <citation type="submission" date="2020-08" db="EMBL/GenBank/DDBJ databases">
        <title>Cohnella phylogeny.</title>
        <authorList>
            <person name="Dunlap C."/>
        </authorList>
    </citation>
    <scope>NUCLEOTIDE SEQUENCE [LARGE SCALE GENOMIC DNA]</scope>
    <source>
        <strain evidence="1 2">CBP 2801</strain>
    </source>
</reference>
<dbReference type="RefSeq" id="WP_185129330.1">
    <property type="nucleotide sequence ID" value="NZ_JACJVO010000013.1"/>
</dbReference>
<dbReference type="AlphaFoldDB" id="A0A7X0SKP0"/>
<dbReference type="GO" id="GO:0003677">
    <property type="term" value="F:DNA binding"/>
    <property type="evidence" value="ECO:0007669"/>
    <property type="project" value="UniProtKB-KW"/>
</dbReference>
<keyword evidence="1" id="KW-0238">DNA-binding</keyword>
<name>A0A7X0SKP0_9BACL</name>
<proteinExistence type="predicted"/>
<protein>
    <submittedName>
        <fullName evidence="1">LytTR family transcriptional regulator DNA-binding domain-containing protein</fullName>
    </submittedName>
</protein>
<organism evidence="1 2">
    <name type="scientific">Cohnella zeiphila</name>
    <dbReference type="NCBI Taxonomy" id="2761120"/>
    <lineage>
        <taxon>Bacteria</taxon>
        <taxon>Bacillati</taxon>
        <taxon>Bacillota</taxon>
        <taxon>Bacilli</taxon>
        <taxon>Bacillales</taxon>
        <taxon>Paenibacillaceae</taxon>
        <taxon>Cohnella</taxon>
    </lineage>
</organism>